<name>A0A919RFP6_9ACTN</name>
<reference evidence="2" key="1">
    <citation type="submission" date="2021-01" db="EMBL/GenBank/DDBJ databases">
        <title>Whole genome shotgun sequence of Sinosporangium siamense NBRC 109515.</title>
        <authorList>
            <person name="Komaki H."/>
            <person name="Tamura T."/>
        </authorList>
    </citation>
    <scope>NUCLEOTIDE SEQUENCE</scope>
    <source>
        <strain evidence="2">NBRC 109515</strain>
    </source>
</reference>
<evidence type="ECO:0000256" key="1">
    <source>
        <dbReference type="SAM" id="Phobius"/>
    </source>
</evidence>
<proteinExistence type="predicted"/>
<keyword evidence="3" id="KW-1185">Reference proteome</keyword>
<comment type="caution">
    <text evidence="2">The sequence shown here is derived from an EMBL/GenBank/DDBJ whole genome shotgun (WGS) entry which is preliminary data.</text>
</comment>
<evidence type="ECO:0000313" key="3">
    <source>
        <dbReference type="Proteomes" id="UP000606172"/>
    </source>
</evidence>
<keyword evidence="1" id="KW-0812">Transmembrane</keyword>
<dbReference type="RefSeq" id="WP_204021803.1">
    <property type="nucleotide sequence ID" value="NZ_BOOW01000007.1"/>
</dbReference>
<feature type="transmembrane region" description="Helical" evidence="1">
    <location>
        <begin position="99"/>
        <end position="123"/>
    </location>
</feature>
<sequence>MVFFNRGLMLGGTTTGLLLLFPAAVAQALAPVEVGLWALGGLTLVAAGCDMKLLPFRLPQNGRQVPSDIIVRADGSGALQFGFEMGTGLRTYVPTHLPYLLVASVLFVVPWWAAPLAGLAFGFGRTIMVHSAVRSGNAATWDKAFAARRTPILGVCWAATLVGLALIAWSAVQ</sequence>
<keyword evidence="1" id="KW-1133">Transmembrane helix</keyword>
<protein>
    <submittedName>
        <fullName evidence="2">Uncharacterized protein</fullName>
    </submittedName>
</protein>
<dbReference type="EMBL" id="BOOW01000007">
    <property type="protein sequence ID" value="GII90939.1"/>
    <property type="molecule type" value="Genomic_DNA"/>
</dbReference>
<evidence type="ECO:0000313" key="2">
    <source>
        <dbReference type="EMBL" id="GII90939.1"/>
    </source>
</evidence>
<feature type="transmembrane region" description="Helical" evidence="1">
    <location>
        <begin position="36"/>
        <end position="54"/>
    </location>
</feature>
<gene>
    <name evidence="2" type="ORF">Ssi02_11700</name>
</gene>
<dbReference type="Proteomes" id="UP000606172">
    <property type="component" value="Unassembled WGS sequence"/>
</dbReference>
<keyword evidence="1" id="KW-0472">Membrane</keyword>
<accession>A0A919RFP6</accession>
<organism evidence="2 3">
    <name type="scientific">Sinosporangium siamense</name>
    <dbReference type="NCBI Taxonomy" id="1367973"/>
    <lineage>
        <taxon>Bacteria</taxon>
        <taxon>Bacillati</taxon>
        <taxon>Actinomycetota</taxon>
        <taxon>Actinomycetes</taxon>
        <taxon>Streptosporangiales</taxon>
        <taxon>Streptosporangiaceae</taxon>
        <taxon>Sinosporangium</taxon>
    </lineage>
</organism>
<dbReference type="AlphaFoldDB" id="A0A919RFP6"/>
<feature type="transmembrane region" description="Helical" evidence="1">
    <location>
        <begin position="152"/>
        <end position="172"/>
    </location>
</feature>